<feature type="transmembrane region" description="Helical" evidence="8">
    <location>
        <begin position="170"/>
        <end position="188"/>
    </location>
</feature>
<dbReference type="InterPro" id="IPR002528">
    <property type="entry name" value="MATE_fam"/>
</dbReference>
<feature type="transmembrane region" description="Helical" evidence="8">
    <location>
        <begin position="410"/>
        <end position="428"/>
    </location>
</feature>
<feature type="transmembrane region" description="Helical" evidence="8">
    <location>
        <begin position="20"/>
        <end position="38"/>
    </location>
</feature>
<dbReference type="GO" id="GO:0015297">
    <property type="term" value="F:antiporter activity"/>
    <property type="evidence" value="ECO:0007669"/>
    <property type="project" value="InterPro"/>
</dbReference>
<feature type="transmembrane region" description="Helical" evidence="8">
    <location>
        <begin position="137"/>
        <end position="158"/>
    </location>
</feature>
<dbReference type="EMBL" id="CP001778">
    <property type="protein sequence ID" value="ADD41158.1"/>
    <property type="molecule type" value="Genomic_DNA"/>
</dbReference>
<reference evidence="9 10" key="1">
    <citation type="journal article" date="2009" name="Stand. Genomic Sci.">
        <title>Complete genome sequence of Stackebrandtia nassauensis type strain (LLR-40K-21).</title>
        <authorList>
            <person name="Munk C."/>
            <person name="Lapidus A."/>
            <person name="Copeland A."/>
            <person name="Jando M."/>
            <person name="Mayilraj S."/>
            <person name="Glavina Del Rio T."/>
            <person name="Nolan M."/>
            <person name="Chen F."/>
            <person name="Lucas S."/>
            <person name="Tice H."/>
            <person name="Cheng J.F."/>
            <person name="Han C."/>
            <person name="Detter J.C."/>
            <person name="Bruce D."/>
            <person name="Goodwin L."/>
            <person name="Chain P."/>
            <person name="Pitluck S."/>
            <person name="Goker M."/>
            <person name="Ovchinikova G."/>
            <person name="Pati A."/>
            <person name="Ivanova N."/>
            <person name="Mavromatis K."/>
            <person name="Chen A."/>
            <person name="Palaniappan K."/>
            <person name="Land M."/>
            <person name="Hauser L."/>
            <person name="Chang Y.J."/>
            <person name="Jeffries C.D."/>
            <person name="Bristow J."/>
            <person name="Eisen J.A."/>
            <person name="Markowitz V."/>
            <person name="Hugenholtz P."/>
            <person name="Kyrpides N.C."/>
            <person name="Klenk H.P."/>
        </authorList>
    </citation>
    <scope>NUCLEOTIDE SEQUENCE [LARGE SCALE GENOMIC DNA]</scope>
    <source>
        <strain evidence="10">DSM 44728 / CIP 108903 / NRRL B-16338 / NBRC 102104 / LLR-40K-21</strain>
    </source>
</reference>
<protein>
    <submittedName>
        <fullName evidence="9">MATE efflux family protein</fullName>
    </submittedName>
</protein>
<accession>D3PVA5</accession>
<gene>
    <name evidence="9" type="ordered locus">Snas_1452</name>
</gene>
<evidence type="ECO:0000256" key="1">
    <source>
        <dbReference type="ARBA" id="ARBA00004651"/>
    </source>
</evidence>
<evidence type="ECO:0000256" key="2">
    <source>
        <dbReference type="ARBA" id="ARBA00010199"/>
    </source>
</evidence>
<keyword evidence="7 8" id="KW-0472">Membrane</keyword>
<evidence type="ECO:0000256" key="6">
    <source>
        <dbReference type="ARBA" id="ARBA00022989"/>
    </source>
</evidence>
<dbReference type="NCBIfam" id="TIGR00797">
    <property type="entry name" value="matE"/>
    <property type="match status" value="1"/>
</dbReference>
<feature type="transmembrane region" description="Helical" evidence="8">
    <location>
        <begin position="95"/>
        <end position="117"/>
    </location>
</feature>
<name>D3PVA5_STANL</name>
<proteinExistence type="inferred from homology"/>
<evidence type="ECO:0000256" key="4">
    <source>
        <dbReference type="ARBA" id="ARBA00022475"/>
    </source>
</evidence>
<evidence type="ECO:0000256" key="3">
    <source>
        <dbReference type="ARBA" id="ARBA00022448"/>
    </source>
</evidence>
<dbReference type="Pfam" id="PF01554">
    <property type="entry name" value="MatE"/>
    <property type="match status" value="2"/>
</dbReference>
<dbReference type="PANTHER" id="PTHR42893">
    <property type="entry name" value="PROTEIN DETOXIFICATION 44, CHLOROPLASTIC-RELATED"/>
    <property type="match status" value="1"/>
</dbReference>
<feature type="transmembrane region" description="Helical" evidence="8">
    <location>
        <begin position="240"/>
        <end position="263"/>
    </location>
</feature>
<feature type="transmembrane region" description="Helical" evidence="8">
    <location>
        <begin position="315"/>
        <end position="335"/>
    </location>
</feature>
<dbReference type="eggNOG" id="COG0534">
    <property type="taxonomic scope" value="Bacteria"/>
</dbReference>
<feature type="transmembrane region" description="Helical" evidence="8">
    <location>
        <begin position="194"/>
        <end position="217"/>
    </location>
</feature>
<keyword evidence="4" id="KW-1003">Cell membrane</keyword>
<dbReference type="STRING" id="446470.Snas_1452"/>
<dbReference type="Proteomes" id="UP000000844">
    <property type="component" value="Chromosome"/>
</dbReference>
<sequence>MTIAADAPAANPASLRRITALALPALVVLAAEPLYILVDTAVVGHLGRVPLAALALGGGVMSVAAWIGNVLAYGTTGRVARRFGAGQRAEAVAEGVQGSWLAVIGGLLMIAVVEIFAGPLSRALAGGPGAVATAAEQWLRIGVLGAPFLLLAMAGQGWMRGVQDTRRPMYIVLAASVGSAILAPILVYPAGMGLVGSAVANVAAQLVSGSLFIRALVSEGVSLRPQWSVIRRQLGLSRDLIIRGGTFQLCFISAAAVAARFGAASLAAHQIGLQLWFFAALALDAVAIAAQALIGAELGGGSAQRARDTARRIGWIGLGYGTAFAVAVLAGAPFLPGLFSSDATVHEQAAVLWPWFIGLLPIAGLVFALDGVFIGAGDTAFMRNMTIVAALFGFLPLIWLTYGFGWGLGGIWAGLSAFMLLRLVALLLRQRGGKWAVVGAER</sequence>
<organism evidence="9 10">
    <name type="scientific">Stackebrandtia nassauensis (strain DSM 44728 / CIP 108903 / NRRL B-16338 / NBRC 102104 / LLR-40K-21)</name>
    <dbReference type="NCBI Taxonomy" id="446470"/>
    <lineage>
        <taxon>Bacteria</taxon>
        <taxon>Bacillati</taxon>
        <taxon>Actinomycetota</taxon>
        <taxon>Actinomycetes</taxon>
        <taxon>Glycomycetales</taxon>
        <taxon>Glycomycetaceae</taxon>
        <taxon>Stackebrandtia</taxon>
    </lineage>
</organism>
<dbReference type="KEGG" id="sna:Snas_1452"/>
<comment type="similarity">
    <text evidence="2">Belongs to the multi antimicrobial extrusion (MATE) (TC 2.A.66.1) family.</text>
</comment>
<comment type="subcellular location">
    <subcellularLocation>
        <location evidence="1">Cell membrane</location>
        <topology evidence="1">Multi-pass membrane protein</topology>
    </subcellularLocation>
</comment>
<evidence type="ECO:0000256" key="8">
    <source>
        <dbReference type="SAM" id="Phobius"/>
    </source>
</evidence>
<evidence type="ECO:0000313" key="10">
    <source>
        <dbReference type="Proteomes" id="UP000000844"/>
    </source>
</evidence>
<dbReference type="InterPro" id="IPR048279">
    <property type="entry name" value="MdtK-like"/>
</dbReference>
<dbReference type="GO" id="GO:0042910">
    <property type="term" value="F:xenobiotic transmembrane transporter activity"/>
    <property type="evidence" value="ECO:0007669"/>
    <property type="project" value="InterPro"/>
</dbReference>
<dbReference type="PANTHER" id="PTHR42893:SF46">
    <property type="entry name" value="PROTEIN DETOXIFICATION 44, CHLOROPLASTIC"/>
    <property type="match status" value="1"/>
</dbReference>
<feature type="transmembrane region" description="Helical" evidence="8">
    <location>
        <begin position="50"/>
        <end position="74"/>
    </location>
</feature>
<dbReference type="GO" id="GO:0005886">
    <property type="term" value="C:plasma membrane"/>
    <property type="evidence" value="ECO:0007669"/>
    <property type="project" value="UniProtKB-SubCell"/>
</dbReference>
<dbReference type="PIRSF" id="PIRSF006603">
    <property type="entry name" value="DinF"/>
    <property type="match status" value="1"/>
</dbReference>
<dbReference type="CDD" id="cd13136">
    <property type="entry name" value="MATE_DinF_like"/>
    <property type="match status" value="1"/>
</dbReference>
<feature type="transmembrane region" description="Helical" evidence="8">
    <location>
        <begin position="386"/>
        <end position="404"/>
    </location>
</feature>
<keyword evidence="6 8" id="KW-1133">Transmembrane helix</keyword>
<evidence type="ECO:0000256" key="5">
    <source>
        <dbReference type="ARBA" id="ARBA00022692"/>
    </source>
</evidence>
<keyword evidence="5 8" id="KW-0812">Transmembrane</keyword>
<feature type="transmembrane region" description="Helical" evidence="8">
    <location>
        <begin position="355"/>
        <end position="374"/>
    </location>
</feature>
<feature type="transmembrane region" description="Helical" evidence="8">
    <location>
        <begin position="275"/>
        <end position="294"/>
    </location>
</feature>
<keyword evidence="10" id="KW-1185">Reference proteome</keyword>
<dbReference type="AlphaFoldDB" id="D3PVA5"/>
<keyword evidence="3" id="KW-0813">Transport</keyword>
<dbReference type="HOGENOM" id="CLU_012893_16_3_11"/>
<dbReference type="RefSeq" id="WP_013016729.1">
    <property type="nucleotide sequence ID" value="NC_013947.1"/>
</dbReference>
<dbReference type="InterPro" id="IPR044644">
    <property type="entry name" value="DinF-like"/>
</dbReference>
<evidence type="ECO:0000256" key="7">
    <source>
        <dbReference type="ARBA" id="ARBA00023136"/>
    </source>
</evidence>
<evidence type="ECO:0000313" key="9">
    <source>
        <dbReference type="EMBL" id="ADD41158.1"/>
    </source>
</evidence>